<protein>
    <submittedName>
        <fullName evidence="2">Glyoxalase</fullName>
    </submittedName>
</protein>
<dbReference type="InterPro" id="IPR004360">
    <property type="entry name" value="Glyas_Fos-R_dOase_dom"/>
</dbReference>
<dbReference type="Gene3D" id="3.10.180.10">
    <property type="entry name" value="2,3-Dihydroxybiphenyl 1,2-Dioxygenase, domain 1"/>
    <property type="match status" value="1"/>
</dbReference>
<dbReference type="SUPFAM" id="SSF54593">
    <property type="entry name" value="Glyoxalase/Bleomycin resistance protein/Dihydroxybiphenyl dioxygenase"/>
    <property type="match status" value="1"/>
</dbReference>
<reference evidence="2" key="1">
    <citation type="submission" date="2021-01" db="EMBL/GenBank/DDBJ databases">
        <title>Whole genome shotgun sequence of Actinoplanes nipponensis NBRC 14063.</title>
        <authorList>
            <person name="Komaki H."/>
            <person name="Tamura T."/>
        </authorList>
    </citation>
    <scope>NUCLEOTIDE SEQUENCE</scope>
    <source>
        <strain evidence="2">NBRC 14063</strain>
    </source>
</reference>
<evidence type="ECO:0000313" key="3">
    <source>
        <dbReference type="Proteomes" id="UP000647172"/>
    </source>
</evidence>
<dbReference type="InterPro" id="IPR029068">
    <property type="entry name" value="Glyas_Bleomycin-R_OHBP_Dase"/>
</dbReference>
<dbReference type="AlphaFoldDB" id="A0A919MIN4"/>
<evidence type="ECO:0000313" key="2">
    <source>
        <dbReference type="EMBL" id="GIE46581.1"/>
    </source>
</evidence>
<name>A0A919MIN4_9ACTN</name>
<dbReference type="InterPro" id="IPR037523">
    <property type="entry name" value="VOC_core"/>
</dbReference>
<dbReference type="RefSeq" id="WP_203762678.1">
    <property type="nucleotide sequence ID" value="NZ_BAAAYJ010000014.1"/>
</dbReference>
<gene>
    <name evidence="2" type="ORF">Ani05nite_01150</name>
</gene>
<feature type="domain" description="VOC" evidence="1">
    <location>
        <begin position="5"/>
        <end position="114"/>
    </location>
</feature>
<organism evidence="2 3">
    <name type="scientific">Actinoplanes nipponensis</name>
    <dbReference type="NCBI Taxonomy" id="135950"/>
    <lineage>
        <taxon>Bacteria</taxon>
        <taxon>Bacillati</taxon>
        <taxon>Actinomycetota</taxon>
        <taxon>Actinomycetes</taxon>
        <taxon>Micromonosporales</taxon>
        <taxon>Micromonosporaceae</taxon>
        <taxon>Actinoplanes</taxon>
    </lineage>
</organism>
<accession>A0A919MIN4</accession>
<dbReference type="Proteomes" id="UP000647172">
    <property type="component" value="Unassembled WGS sequence"/>
</dbReference>
<dbReference type="InterPro" id="IPR052164">
    <property type="entry name" value="Anthracycline_SecMetBiosynth"/>
</dbReference>
<dbReference type="EMBL" id="BOMQ01000004">
    <property type="protein sequence ID" value="GIE46581.1"/>
    <property type="molecule type" value="Genomic_DNA"/>
</dbReference>
<comment type="caution">
    <text evidence="2">The sequence shown here is derived from an EMBL/GenBank/DDBJ whole genome shotgun (WGS) entry which is preliminary data.</text>
</comment>
<dbReference type="Pfam" id="PF00903">
    <property type="entry name" value="Glyoxalase"/>
    <property type="match status" value="1"/>
</dbReference>
<evidence type="ECO:0000259" key="1">
    <source>
        <dbReference type="PROSITE" id="PS51819"/>
    </source>
</evidence>
<keyword evidence="3" id="KW-1185">Reference proteome</keyword>
<dbReference type="PANTHER" id="PTHR33993">
    <property type="entry name" value="GLYOXALASE-RELATED"/>
    <property type="match status" value="1"/>
</dbReference>
<proteinExistence type="predicted"/>
<sequence length="115" mass="11668">MTTSGIGTIVIPVSDLTAAKALYGALLGVAPDVDQPYYVGYTVGGQHVGLDPNGRAQGLTGPVMYWHVDDIKPALAALLVAGAEEVQGVKDVGGGKLIATVRDKDGATLGLLQPA</sequence>
<dbReference type="PROSITE" id="PS51819">
    <property type="entry name" value="VOC"/>
    <property type="match status" value="1"/>
</dbReference>